<dbReference type="InterPro" id="IPR020672">
    <property type="entry name" value="Ribose5P_isomerase_typA_subgr"/>
</dbReference>
<dbReference type="Gene3D" id="3.40.50.1360">
    <property type="match status" value="1"/>
</dbReference>
<comment type="similarity">
    <text evidence="3">Belongs to the ribose 5-phosphate isomerase family.</text>
</comment>
<proteinExistence type="inferred from homology"/>
<evidence type="ECO:0000256" key="2">
    <source>
        <dbReference type="ARBA" id="ARBA00023235"/>
    </source>
</evidence>
<evidence type="ECO:0000256" key="1">
    <source>
        <dbReference type="ARBA" id="ARBA00001713"/>
    </source>
</evidence>
<dbReference type="InterPro" id="IPR037171">
    <property type="entry name" value="NagB/RpiA_transferase-like"/>
</dbReference>
<sequence>MPERLSPVETAKRAAARRAADLVEPDMALGIGTGSTAYWLIRHLGERIASEGLRITGVPTSSQTAELASKAGIALVDLEAAGRLDLTIDGADEFDSALNLVKGGGGALLREKIVAAASDRMIVIADKSKHVETLGAFPLPVEVTSFGWQSTKAAIEDLLPGHDLLGDQITLRLDGEAPFVTDGGNLILDLHLKRIGDPRRLARDLNLIPGVVESGLFIGLCDTVVIGHGDGRTEIIGSANGIAPPGDADFPEPDNLFADLGD</sequence>
<dbReference type="GO" id="GO:0009052">
    <property type="term" value="P:pentose-phosphate shunt, non-oxidative branch"/>
    <property type="evidence" value="ECO:0007669"/>
    <property type="project" value="UniProtKB-UniRule"/>
</dbReference>
<keyword evidence="5" id="KW-1185">Reference proteome</keyword>
<comment type="catalytic activity">
    <reaction evidence="1 3">
        <text>aldehydo-D-ribose 5-phosphate = D-ribulose 5-phosphate</text>
        <dbReference type="Rhea" id="RHEA:14657"/>
        <dbReference type="ChEBI" id="CHEBI:58121"/>
        <dbReference type="ChEBI" id="CHEBI:58273"/>
        <dbReference type="EC" id="5.3.1.6"/>
    </reaction>
</comment>
<dbReference type="NCBIfam" id="NF001924">
    <property type="entry name" value="PRK00702.1"/>
    <property type="match status" value="1"/>
</dbReference>
<dbReference type="PANTHER" id="PTHR11934:SF0">
    <property type="entry name" value="RIBOSE-5-PHOSPHATE ISOMERASE"/>
    <property type="match status" value="1"/>
</dbReference>
<feature type="binding site" evidence="3">
    <location>
        <begin position="89"/>
        <end position="92"/>
    </location>
    <ligand>
        <name>substrate</name>
    </ligand>
</feature>
<evidence type="ECO:0000256" key="3">
    <source>
        <dbReference type="HAMAP-Rule" id="MF_00170"/>
    </source>
</evidence>
<dbReference type="CDD" id="cd01398">
    <property type="entry name" value="RPI_A"/>
    <property type="match status" value="1"/>
</dbReference>
<evidence type="ECO:0000313" key="4">
    <source>
        <dbReference type="EMBL" id="PZX19712.1"/>
    </source>
</evidence>
<feature type="binding site" evidence="3">
    <location>
        <begin position="33"/>
        <end position="36"/>
    </location>
    <ligand>
        <name>substrate</name>
    </ligand>
</feature>
<gene>
    <name evidence="3" type="primary">rpiA</name>
    <name evidence="4" type="ORF">LX81_00169</name>
</gene>
<dbReference type="GO" id="GO:0004751">
    <property type="term" value="F:ribose-5-phosphate isomerase activity"/>
    <property type="evidence" value="ECO:0007669"/>
    <property type="project" value="UniProtKB-UniRule"/>
</dbReference>
<dbReference type="OrthoDB" id="5870696at2"/>
<dbReference type="PANTHER" id="PTHR11934">
    <property type="entry name" value="RIBOSE-5-PHOSPHATE ISOMERASE"/>
    <property type="match status" value="1"/>
</dbReference>
<comment type="subunit">
    <text evidence="3">Homodimer.</text>
</comment>
<name>A0A2W7P8J7_9RHOB</name>
<dbReference type="NCBIfam" id="TIGR00021">
    <property type="entry name" value="rpiA"/>
    <property type="match status" value="1"/>
</dbReference>
<dbReference type="Proteomes" id="UP000248916">
    <property type="component" value="Unassembled WGS sequence"/>
</dbReference>
<accession>A0A2W7P8J7</accession>
<dbReference type="FunFam" id="3.40.50.1360:FF:000001">
    <property type="entry name" value="Ribose-5-phosphate isomerase A"/>
    <property type="match status" value="1"/>
</dbReference>
<dbReference type="SUPFAM" id="SSF100950">
    <property type="entry name" value="NagB/RpiA/CoA transferase-like"/>
    <property type="match status" value="1"/>
</dbReference>
<dbReference type="EMBL" id="QKZL01000001">
    <property type="protein sequence ID" value="PZX19712.1"/>
    <property type="molecule type" value="Genomic_DNA"/>
</dbReference>
<feature type="binding site" evidence="3">
    <location>
        <begin position="102"/>
        <end position="105"/>
    </location>
    <ligand>
        <name>substrate</name>
    </ligand>
</feature>
<reference evidence="4 5" key="1">
    <citation type="submission" date="2018-06" db="EMBL/GenBank/DDBJ databases">
        <title>Genomic Encyclopedia of Archaeal and Bacterial Type Strains, Phase II (KMG-II): from individual species to whole genera.</title>
        <authorList>
            <person name="Goeker M."/>
        </authorList>
    </citation>
    <scope>NUCLEOTIDE SEQUENCE [LARGE SCALE GENOMIC DNA]</scope>
    <source>
        <strain evidence="4 5">DSM 22009</strain>
    </source>
</reference>
<feature type="binding site" evidence="3">
    <location>
        <position position="129"/>
    </location>
    <ligand>
        <name>substrate</name>
    </ligand>
</feature>
<feature type="active site" description="Proton acceptor" evidence="3">
    <location>
        <position position="111"/>
    </location>
</feature>
<comment type="function">
    <text evidence="3">Catalyzes the reversible conversion of ribose-5-phosphate to ribulose 5-phosphate.</text>
</comment>
<comment type="caution">
    <text evidence="4">The sequence shown here is derived from an EMBL/GenBank/DDBJ whole genome shotgun (WGS) entry which is preliminary data.</text>
</comment>
<dbReference type="UniPathway" id="UPA00115">
    <property type="reaction ID" value="UER00412"/>
</dbReference>
<evidence type="ECO:0000313" key="5">
    <source>
        <dbReference type="Proteomes" id="UP000248916"/>
    </source>
</evidence>
<dbReference type="RefSeq" id="WP_111535388.1">
    <property type="nucleotide sequence ID" value="NZ_QKZL01000001.1"/>
</dbReference>
<dbReference type="Gene3D" id="3.30.70.260">
    <property type="match status" value="1"/>
</dbReference>
<dbReference type="SMART" id="SM01134">
    <property type="entry name" value="DeoRC"/>
    <property type="match status" value="1"/>
</dbReference>
<dbReference type="GO" id="GO:0005829">
    <property type="term" value="C:cytosol"/>
    <property type="evidence" value="ECO:0007669"/>
    <property type="project" value="TreeGrafter"/>
</dbReference>
<dbReference type="AlphaFoldDB" id="A0A2W7P8J7"/>
<dbReference type="EC" id="5.3.1.6" evidence="3"/>
<comment type="pathway">
    <text evidence="3">Carbohydrate degradation; pentose phosphate pathway; D-ribose 5-phosphate from D-ribulose 5-phosphate (non-oxidative stage): step 1/1.</text>
</comment>
<dbReference type="HAMAP" id="MF_00170">
    <property type="entry name" value="Rib_5P_isom_A"/>
    <property type="match status" value="1"/>
</dbReference>
<dbReference type="SUPFAM" id="SSF75445">
    <property type="entry name" value="D-ribose-5-phosphate isomerase (RpiA), lid domain"/>
    <property type="match status" value="1"/>
</dbReference>
<dbReference type="Pfam" id="PF06026">
    <property type="entry name" value="Rib_5-P_isom_A"/>
    <property type="match status" value="1"/>
</dbReference>
<keyword evidence="2 3" id="KW-0413">Isomerase</keyword>
<dbReference type="GO" id="GO:0006014">
    <property type="term" value="P:D-ribose metabolic process"/>
    <property type="evidence" value="ECO:0007669"/>
    <property type="project" value="TreeGrafter"/>
</dbReference>
<dbReference type="InterPro" id="IPR004788">
    <property type="entry name" value="Ribose5P_isomerase_type_A"/>
</dbReference>
<organism evidence="4 5">
    <name type="scientific">Palleronia aestuarii</name>
    <dbReference type="NCBI Taxonomy" id="568105"/>
    <lineage>
        <taxon>Bacteria</taxon>
        <taxon>Pseudomonadati</taxon>
        <taxon>Pseudomonadota</taxon>
        <taxon>Alphaproteobacteria</taxon>
        <taxon>Rhodobacterales</taxon>
        <taxon>Roseobacteraceae</taxon>
        <taxon>Palleronia</taxon>
    </lineage>
</organism>
<protein>
    <recommendedName>
        <fullName evidence="3">Ribose-5-phosphate isomerase A</fullName>
        <ecNumber evidence="3">5.3.1.6</ecNumber>
    </recommendedName>
    <alternativeName>
        <fullName evidence="3">Phosphoriboisomerase A</fullName>
        <shortName evidence="3">PRI</shortName>
    </alternativeName>
</protein>